<feature type="compositionally biased region" description="Polar residues" evidence="10">
    <location>
        <begin position="633"/>
        <end position="644"/>
    </location>
</feature>
<feature type="compositionally biased region" description="Polar residues" evidence="10">
    <location>
        <begin position="842"/>
        <end position="857"/>
    </location>
</feature>
<feature type="domain" description="C2H2-type" evidence="11">
    <location>
        <begin position="793"/>
        <end position="824"/>
    </location>
</feature>
<feature type="domain" description="C2H2-type" evidence="11">
    <location>
        <begin position="1368"/>
        <end position="1395"/>
    </location>
</feature>
<evidence type="ECO:0000256" key="9">
    <source>
        <dbReference type="PROSITE-ProRule" id="PRU00042"/>
    </source>
</evidence>
<feature type="region of interest" description="Disordered" evidence="10">
    <location>
        <begin position="810"/>
        <end position="1034"/>
    </location>
</feature>
<dbReference type="GO" id="GO:0005634">
    <property type="term" value="C:nucleus"/>
    <property type="evidence" value="ECO:0007669"/>
    <property type="project" value="UniProtKB-SubCell"/>
</dbReference>
<feature type="compositionally biased region" description="Polar residues" evidence="10">
    <location>
        <begin position="257"/>
        <end position="270"/>
    </location>
</feature>
<evidence type="ECO:0000256" key="1">
    <source>
        <dbReference type="ARBA" id="ARBA00004123"/>
    </source>
</evidence>
<dbReference type="GO" id="GO:0008270">
    <property type="term" value="F:zinc ion binding"/>
    <property type="evidence" value="ECO:0007669"/>
    <property type="project" value="UniProtKB-KW"/>
</dbReference>
<dbReference type="GO" id="GO:0000978">
    <property type="term" value="F:RNA polymerase II cis-regulatory region sequence-specific DNA binding"/>
    <property type="evidence" value="ECO:0007669"/>
    <property type="project" value="TreeGrafter"/>
</dbReference>
<feature type="domain" description="C2H2-type" evidence="11">
    <location>
        <begin position="298"/>
        <end position="320"/>
    </location>
</feature>
<feature type="domain" description="C2H2-type" evidence="11">
    <location>
        <begin position="1041"/>
        <end position="1068"/>
    </location>
</feature>
<dbReference type="SMART" id="SM00355">
    <property type="entry name" value="ZnF_C2H2"/>
    <property type="match status" value="13"/>
</dbReference>
<keyword evidence="3" id="KW-0677">Repeat</keyword>
<feature type="region of interest" description="Disordered" evidence="10">
    <location>
        <begin position="1439"/>
        <end position="1463"/>
    </location>
</feature>
<keyword evidence="8" id="KW-0539">Nucleus</keyword>
<proteinExistence type="predicted"/>
<evidence type="ECO:0000256" key="8">
    <source>
        <dbReference type="ARBA" id="ARBA00023242"/>
    </source>
</evidence>
<dbReference type="FunFam" id="3.30.160.60:FF:001289">
    <property type="entry name" value="Zinc finger protein 574"/>
    <property type="match status" value="1"/>
</dbReference>
<feature type="compositionally biased region" description="Basic and acidic residues" evidence="10">
    <location>
        <begin position="1007"/>
        <end position="1027"/>
    </location>
</feature>
<feature type="region of interest" description="Disordered" evidence="10">
    <location>
        <begin position="1388"/>
        <end position="1420"/>
    </location>
</feature>
<feature type="compositionally biased region" description="Acidic residues" evidence="10">
    <location>
        <begin position="904"/>
        <end position="921"/>
    </location>
</feature>
<accession>A0AAN9TSS7</accession>
<sequence length="1558" mass="173185">MKIDAVVEMIHKNGNLVDQSNGLPIKQRKSAIKELILNNNSVIALNNNNLADEERHSVDSEEDDNNNDHSARNNDFRQYKCPVCKSEQFTAGDLLDQHLRTHHPTYRPSCRDCGELFPTLKSLARHSIMHVTDNNALRHNPLNSKILDFLENKKFLLQQLSESIETSQSYRCNFCGEHFTGTHFMSHWKQCKQFPSEATSNAKLIGEGEEVKSSFFAGLNLHSRQDSHNSSDTESYGSTKSEHNEDEPKVPNHLINAIQNAPPSYPAQQFESEEEKKLTKDENDFLNRVRDMKRRGEFPCRLCTKVFRNLRALKGHARVHIAGIRNSRPYQCNICLFSTTDKSVIIRHIRNHNGDHPYKCQLCLSTFTTKANCERHLRNAHRKTSREDIKRLLVDLNNKQQNTPTGAVTVSTPTNTINKLETLLTSGQIKDTKDRYRSIVGSFSSSHHDSSENDDRSRTSLQLCDRSEHHSDAESSISNDSNNNTNSNVTSEKKLDSYHFIPMLNAKYSDFRIAGLLDIGASKADTELYKNNLMMRTGLMLQDNGFINVSPLAPFCDPEPVETEEPLDLSVDIHDSDKIHEDVDAENMDTTDAAAVLTADTSDAEALVLDLRKKKDTDVEDLTVRSRSCGHTPPTTSHDSIPQSPQLFLRNSTPYAFPSAPMMPNLSQFFVPTGGLNAAFPGVPKIDTISSVGANETHPSKLRPLIYEHLVANAKDRFEELRQSVPAFDEFTKAATMGPASDRDNRAIVAAAKDVLAAKVRNNSKSSTVKMVMKDGVLVEKQKQRRYRTEKPFSCAYCPGRFTLRSNMDRHVKQQHPSHWRQRQRGGSSRAQRTKLKDDMSDTVSVKSEPQTQQLEANSMEGECEMSFEKRSTECSDADADDDMDTETVKRFKKEESMENSGIGDEDDEDGEDLVIDEEVKDAEMMDNGTEVTSPLAASTDKEATTKEENPDLASVRSLLDNVSTQTFSQYFGNEEDRSSKHDDGSEEDEEGLVAGSSSEGNGSGGEDNRAPIDANAKTDDKNENGVKKKKSAYSSAPNRVHCDFCSRSFPWASSLRRHTLTHTGQKPYKCSNCPLLFTTKSNCDRHFLRKHRSQLTDIQQQQQPTTTIANSTSTSTAVAPPGAISISSNATAIPIDGTVATSNNRLIPNFSTRNVPERPFKCSHCPSSTFSTYQNLKKHIIEKHNQIDTKELDEGSHHDLMKLPKEDSVLTLSEGSDQSNKSVSEEKEVKGVAVAVVTSASPVASTDQNFCGHVSSDLPFKCHLCDRSFGERQEALDHISEAHPTEFQQLICKGALDMNVKLEDAGSSHEEAMYSNANSDENNMEPNRGRFPDYSCRKVICAFCLRRFWSAEDLRRHMRTHTGERPFSCDICQRRFTLKHSMLRHRKKHSNKSFASASGDASPNTDDEEPSSPYSDHRGDIRPLAIAVNDRVADLSTSGSSFVSAPRSSSSSANHSLEYESSPDAKIDPLRNVFPAAAVVSTNAVSVAAAIAATVTAVAATPTISAGLNPKVGLKSAKEDGVDLIAKLLDIDDKELVDEMLTSKSADDVAKMLGVQK</sequence>
<feature type="region of interest" description="Disordered" evidence="10">
    <location>
        <begin position="222"/>
        <end position="279"/>
    </location>
</feature>
<keyword evidence="2" id="KW-0479">Metal-binding</keyword>
<keyword evidence="4 9" id="KW-0863">Zinc-finger</keyword>
<keyword evidence="6" id="KW-0805">Transcription regulation</keyword>
<feature type="compositionally biased region" description="Polar residues" evidence="10">
    <location>
        <begin position="961"/>
        <end position="972"/>
    </location>
</feature>
<feature type="domain" description="C2H2-type" evidence="11">
    <location>
        <begin position="330"/>
        <end position="357"/>
    </location>
</feature>
<feature type="domain" description="C2H2-type" evidence="11">
    <location>
        <begin position="358"/>
        <end position="386"/>
    </location>
</feature>
<organism evidence="12 13">
    <name type="scientific">Parthenolecanium corni</name>
    <dbReference type="NCBI Taxonomy" id="536013"/>
    <lineage>
        <taxon>Eukaryota</taxon>
        <taxon>Metazoa</taxon>
        <taxon>Ecdysozoa</taxon>
        <taxon>Arthropoda</taxon>
        <taxon>Hexapoda</taxon>
        <taxon>Insecta</taxon>
        <taxon>Pterygota</taxon>
        <taxon>Neoptera</taxon>
        <taxon>Paraneoptera</taxon>
        <taxon>Hemiptera</taxon>
        <taxon>Sternorrhyncha</taxon>
        <taxon>Coccoidea</taxon>
        <taxon>Coccidae</taxon>
        <taxon>Parthenolecanium</taxon>
    </lineage>
</organism>
<dbReference type="PANTHER" id="PTHR46451">
    <property type="entry name" value="RAS-RESPONSIVE ELEMENT-BINDING PROTEIN 1"/>
    <property type="match status" value="1"/>
</dbReference>
<dbReference type="Proteomes" id="UP001367676">
    <property type="component" value="Unassembled WGS sequence"/>
</dbReference>
<feature type="compositionally biased region" description="Basic and acidic residues" evidence="10">
    <location>
        <begin position="887"/>
        <end position="897"/>
    </location>
</feature>
<protein>
    <recommendedName>
        <fullName evidence="11">C2H2-type domain-containing protein</fullName>
    </recommendedName>
</protein>
<keyword evidence="5" id="KW-0862">Zinc</keyword>
<feature type="compositionally biased region" description="Low complexity" evidence="10">
    <location>
        <begin position="475"/>
        <end position="490"/>
    </location>
</feature>
<feature type="compositionally biased region" description="Basic residues" evidence="10">
    <location>
        <begin position="813"/>
        <end position="824"/>
    </location>
</feature>
<evidence type="ECO:0000259" key="11">
    <source>
        <dbReference type="PROSITE" id="PS50157"/>
    </source>
</evidence>
<gene>
    <name evidence="12" type="ORF">V9T40_009581</name>
</gene>
<feature type="compositionally biased region" description="Acidic residues" evidence="10">
    <location>
        <begin position="876"/>
        <end position="886"/>
    </location>
</feature>
<evidence type="ECO:0000313" key="13">
    <source>
        <dbReference type="Proteomes" id="UP001367676"/>
    </source>
</evidence>
<name>A0AAN9TSS7_9HEMI</name>
<dbReference type="EMBL" id="JBBCAQ010000010">
    <property type="protein sequence ID" value="KAK7602140.1"/>
    <property type="molecule type" value="Genomic_DNA"/>
</dbReference>
<dbReference type="Gene3D" id="3.30.160.60">
    <property type="entry name" value="Classic Zinc Finger"/>
    <property type="match status" value="10"/>
</dbReference>
<dbReference type="SUPFAM" id="SSF57667">
    <property type="entry name" value="beta-beta-alpha zinc fingers"/>
    <property type="match status" value="6"/>
</dbReference>
<evidence type="ECO:0000256" key="5">
    <source>
        <dbReference type="ARBA" id="ARBA00022833"/>
    </source>
</evidence>
<keyword evidence="13" id="KW-1185">Reference proteome</keyword>
<dbReference type="PROSITE" id="PS00028">
    <property type="entry name" value="ZINC_FINGER_C2H2_1"/>
    <property type="match status" value="9"/>
</dbReference>
<evidence type="ECO:0000256" key="2">
    <source>
        <dbReference type="ARBA" id="ARBA00022723"/>
    </source>
</evidence>
<keyword evidence="7" id="KW-0804">Transcription</keyword>
<dbReference type="PROSITE" id="PS50157">
    <property type="entry name" value="ZINC_FINGER_C2H2_2"/>
    <property type="match status" value="9"/>
</dbReference>
<feature type="region of interest" description="Disordered" evidence="10">
    <location>
        <begin position="1096"/>
        <end position="1115"/>
    </location>
</feature>
<comment type="caution">
    <text evidence="12">The sequence shown here is derived from an EMBL/GenBank/DDBJ whole genome shotgun (WGS) entry which is preliminary data.</text>
</comment>
<dbReference type="GO" id="GO:0001228">
    <property type="term" value="F:DNA-binding transcription activator activity, RNA polymerase II-specific"/>
    <property type="evidence" value="ECO:0007669"/>
    <property type="project" value="TreeGrafter"/>
</dbReference>
<reference evidence="12 13" key="1">
    <citation type="submission" date="2024-03" db="EMBL/GenBank/DDBJ databases">
        <title>Adaptation during the transition from Ophiocordyceps entomopathogen to insect associate is accompanied by gene loss and intensified selection.</title>
        <authorList>
            <person name="Ward C.M."/>
            <person name="Onetto C.A."/>
            <person name="Borneman A.R."/>
        </authorList>
    </citation>
    <scope>NUCLEOTIDE SEQUENCE [LARGE SCALE GENOMIC DNA]</scope>
    <source>
        <strain evidence="12">AWRI1</strain>
        <tissue evidence="12">Single Adult Female</tissue>
    </source>
</reference>
<dbReference type="PANTHER" id="PTHR46451:SF1">
    <property type="entry name" value="RAS-RESPONSIVE ELEMENT-BINDING PROTEIN 1"/>
    <property type="match status" value="1"/>
</dbReference>
<evidence type="ECO:0000313" key="12">
    <source>
        <dbReference type="EMBL" id="KAK7602140.1"/>
    </source>
</evidence>
<feature type="compositionally biased region" description="Basic and acidic residues" evidence="10">
    <location>
        <begin position="446"/>
        <end position="458"/>
    </location>
</feature>
<feature type="domain" description="C2H2-type" evidence="11">
    <location>
        <begin position="1335"/>
        <end position="1367"/>
    </location>
</feature>
<feature type="compositionally biased region" description="Basic and acidic residues" evidence="10">
    <location>
        <begin position="940"/>
        <end position="950"/>
    </location>
</feature>
<evidence type="ECO:0000256" key="3">
    <source>
        <dbReference type="ARBA" id="ARBA00022737"/>
    </source>
</evidence>
<evidence type="ECO:0000256" key="10">
    <source>
        <dbReference type="SAM" id="MobiDB-lite"/>
    </source>
</evidence>
<feature type="region of interest" description="Disordered" evidence="10">
    <location>
        <begin position="442"/>
        <end position="490"/>
    </location>
</feature>
<feature type="compositionally biased region" description="Polar residues" evidence="10">
    <location>
        <begin position="1393"/>
        <end position="1405"/>
    </location>
</feature>
<evidence type="ECO:0000256" key="7">
    <source>
        <dbReference type="ARBA" id="ARBA00023163"/>
    </source>
</evidence>
<dbReference type="FunFam" id="3.30.160.60:FF:002512">
    <property type="entry name" value="Pebbled, isoform A"/>
    <property type="match status" value="1"/>
</dbReference>
<feature type="domain" description="C2H2-type" evidence="11">
    <location>
        <begin position="1261"/>
        <end position="1289"/>
    </location>
</feature>
<feature type="region of interest" description="Disordered" evidence="10">
    <location>
        <begin position="53"/>
        <end position="74"/>
    </location>
</feature>
<evidence type="ECO:0000256" key="6">
    <source>
        <dbReference type="ARBA" id="ARBA00023015"/>
    </source>
</evidence>
<feature type="compositionally biased region" description="Basic and acidic residues" evidence="10">
    <location>
        <begin position="975"/>
        <end position="984"/>
    </location>
</feature>
<comment type="subcellular location">
    <subcellularLocation>
        <location evidence="1">Nucleus</location>
    </subcellularLocation>
</comment>
<evidence type="ECO:0000256" key="4">
    <source>
        <dbReference type="ARBA" id="ARBA00022771"/>
    </source>
</evidence>
<dbReference type="InterPro" id="IPR036236">
    <property type="entry name" value="Znf_C2H2_sf"/>
</dbReference>
<dbReference type="InterPro" id="IPR013087">
    <property type="entry name" value="Znf_C2H2_type"/>
</dbReference>
<feature type="region of interest" description="Disordered" evidence="10">
    <location>
        <begin position="625"/>
        <end position="644"/>
    </location>
</feature>
<feature type="compositionally biased region" description="Basic and acidic residues" evidence="10">
    <location>
        <begin position="240"/>
        <end position="250"/>
    </location>
</feature>
<feature type="domain" description="C2H2-type" evidence="11">
    <location>
        <begin position="108"/>
        <end position="135"/>
    </location>
</feature>
<dbReference type="InterPro" id="IPR052795">
    <property type="entry name" value="RREB1"/>
</dbReference>